<dbReference type="InterPro" id="IPR007730">
    <property type="entry name" value="SPOR-like_dom"/>
</dbReference>
<organism evidence="4 5">
    <name type="scientific">Alysiella filiformis DSM 16848</name>
    <dbReference type="NCBI Taxonomy" id="1120981"/>
    <lineage>
        <taxon>Bacteria</taxon>
        <taxon>Pseudomonadati</taxon>
        <taxon>Pseudomonadota</taxon>
        <taxon>Betaproteobacteria</taxon>
        <taxon>Neisseriales</taxon>
        <taxon>Neisseriaceae</taxon>
        <taxon>Alysiella</taxon>
    </lineage>
</organism>
<feature type="compositionally biased region" description="Polar residues" evidence="1">
    <location>
        <begin position="123"/>
        <end position="135"/>
    </location>
</feature>
<name>A0A286EH11_9NEIS</name>
<evidence type="ECO:0000313" key="5">
    <source>
        <dbReference type="Proteomes" id="UP000219669"/>
    </source>
</evidence>
<keyword evidence="5" id="KW-1185">Reference proteome</keyword>
<reference evidence="4 5" key="1">
    <citation type="submission" date="2017-09" db="EMBL/GenBank/DDBJ databases">
        <authorList>
            <person name="Ehlers B."/>
            <person name="Leendertz F.H."/>
        </authorList>
    </citation>
    <scope>NUCLEOTIDE SEQUENCE [LARGE SCALE GENOMIC DNA]</scope>
    <source>
        <strain evidence="4 5">DSM 16848</strain>
    </source>
</reference>
<evidence type="ECO:0000313" key="4">
    <source>
        <dbReference type="EMBL" id="SOD70197.1"/>
    </source>
</evidence>
<keyword evidence="4" id="KW-0131">Cell cycle</keyword>
<keyword evidence="2" id="KW-1133">Transmembrane helix</keyword>
<evidence type="ECO:0000259" key="3">
    <source>
        <dbReference type="PROSITE" id="PS51724"/>
    </source>
</evidence>
<dbReference type="GO" id="GO:0042834">
    <property type="term" value="F:peptidoglycan binding"/>
    <property type="evidence" value="ECO:0007669"/>
    <property type="project" value="InterPro"/>
</dbReference>
<evidence type="ECO:0000256" key="2">
    <source>
        <dbReference type="SAM" id="Phobius"/>
    </source>
</evidence>
<feature type="compositionally biased region" description="Polar residues" evidence="1">
    <location>
        <begin position="103"/>
        <end position="114"/>
    </location>
</feature>
<feature type="compositionally biased region" description="Polar residues" evidence="1">
    <location>
        <begin position="57"/>
        <end position="73"/>
    </location>
</feature>
<dbReference type="RefSeq" id="WP_097114979.1">
    <property type="nucleotide sequence ID" value="NZ_CP083931.1"/>
</dbReference>
<keyword evidence="2" id="KW-0812">Transmembrane</keyword>
<dbReference type="Gene3D" id="3.30.70.1070">
    <property type="entry name" value="Sporulation related repeat"/>
    <property type="match status" value="1"/>
</dbReference>
<protein>
    <submittedName>
        <fullName evidence="4">Cell division protein FtsN</fullName>
    </submittedName>
</protein>
<proteinExistence type="predicted"/>
<dbReference type="SUPFAM" id="SSF110997">
    <property type="entry name" value="Sporulation related repeat"/>
    <property type="match status" value="1"/>
</dbReference>
<dbReference type="Pfam" id="PF05036">
    <property type="entry name" value="SPOR"/>
    <property type="match status" value="1"/>
</dbReference>
<keyword evidence="4" id="KW-0132">Cell division</keyword>
<dbReference type="EMBL" id="OCNF01000023">
    <property type="protein sequence ID" value="SOD70197.1"/>
    <property type="molecule type" value="Genomic_DNA"/>
</dbReference>
<accession>A0A286EH11</accession>
<dbReference type="GO" id="GO:0051301">
    <property type="term" value="P:cell division"/>
    <property type="evidence" value="ECO:0007669"/>
    <property type="project" value="UniProtKB-KW"/>
</dbReference>
<dbReference type="PRINTS" id="PR01217">
    <property type="entry name" value="PRICHEXTENSN"/>
</dbReference>
<sequence>MSQQPNKAPNQSPDNKHYAKSLVGFLSGLVLATLIIVAVLLMINSNSKKTFKPTEPVLSNNTPPATQTLTPSMGSGVVAHNDNVSPPATTNDNNPPAEPIAASTPQKTETTTLPNPVVKPTIADTNQTPQANADTRFNEPTFEEDDKNEPTFAPQTPKVKPRETKPVRQEQVKPAVKQPAKVATAPNKTPAAPKPTPQQILDNGNIEKAREAAKREQIAKNTKNSGSQKGGSVVLQAGSFNSRDYAESQRAKLAMLGVQAQIAEAKVNGKTVYRVQTPKLHADKANDAKAVMRLNGVGVYERHE</sequence>
<dbReference type="InterPro" id="IPR036680">
    <property type="entry name" value="SPOR-like_sf"/>
</dbReference>
<dbReference type="PROSITE" id="PS51724">
    <property type="entry name" value="SPOR"/>
    <property type="match status" value="1"/>
</dbReference>
<feature type="region of interest" description="Disordered" evidence="1">
    <location>
        <begin position="50"/>
        <end position="201"/>
    </location>
</feature>
<evidence type="ECO:0000256" key="1">
    <source>
        <dbReference type="SAM" id="MobiDB-lite"/>
    </source>
</evidence>
<feature type="transmembrane region" description="Helical" evidence="2">
    <location>
        <begin position="22"/>
        <end position="43"/>
    </location>
</feature>
<feature type="domain" description="SPOR" evidence="3">
    <location>
        <begin position="227"/>
        <end position="304"/>
    </location>
</feature>
<feature type="compositionally biased region" description="Low complexity" evidence="1">
    <location>
        <begin position="179"/>
        <end position="191"/>
    </location>
</feature>
<gene>
    <name evidence="4" type="ORF">SAMN02746062_02020</name>
</gene>
<dbReference type="Proteomes" id="UP000219669">
    <property type="component" value="Unassembled WGS sequence"/>
</dbReference>
<feature type="compositionally biased region" description="Low complexity" evidence="1">
    <location>
        <begin position="86"/>
        <end position="95"/>
    </location>
</feature>
<dbReference type="AlphaFoldDB" id="A0A286EH11"/>
<feature type="compositionally biased region" description="Basic and acidic residues" evidence="1">
    <location>
        <begin position="160"/>
        <end position="171"/>
    </location>
</feature>
<dbReference type="OrthoDB" id="7063246at2"/>
<keyword evidence="2" id="KW-0472">Membrane</keyword>